<feature type="domain" description="Signal transduction histidine kinase internal region" evidence="3">
    <location>
        <begin position="239"/>
        <end position="317"/>
    </location>
</feature>
<evidence type="ECO:0000259" key="2">
    <source>
        <dbReference type="Pfam" id="PF02518"/>
    </source>
</evidence>
<keyword evidence="1" id="KW-1133">Transmembrane helix</keyword>
<accession>A0A839AQK8</accession>
<dbReference type="PANTHER" id="PTHR34220:SF7">
    <property type="entry name" value="SENSOR HISTIDINE KINASE YPDA"/>
    <property type="match status" value="1"/>
</dbReference>
<keyword evidence="5" id="KW-0808">Transferase</keyword>
<evidence type="ECO:0000259" key="4">
    <source>
        <dbReference type="Pfam" id="PF07695"/>
    </source>
</evidence>
<comment type="caution">
    <text evidence="5">The sequence shown here is derived from an EMBL/GenBank/DDBJ whole genome shotgun (WGS) entry which is preliminary data.</text>
</comment>
<dbReference type="Proteomes" id="UP000563906">
    <property type="component" value="Unassembled WGS sequence"/>
</dbReference>
<name>A0A839AQK8_9FLAO</name>
<feature type="transmembrane region" description="Helical" evidence="1">
    <location>
        <begin position="63"/>
        <end position="82"/>
    </location>
</feature>
<gene>
    <name evidence="5" type="ORF">H3Z83_10150</name>
</gene>
<feature type="transmembrane region" description="Helical" evidence="1">
    <location>
        <begin position="129"/>
        <end position="149"/>
    </location>
</feature>
<keyword evidence="5" id="KW-0418">Kinase</keyword>
<dbReference type="PANTHER" id="PTHR34220">
    <property type="entry name" value="SENSOR HISTIDINE KINASE YPDA"/>
    <property type="match status" value="1"/>
</dbReference>
<feature type="transmembrane region" description="Helical" evidence="1">
    <location>
        <begin position="34"/>
        <end position="51"/>
    </location>
</feature>
<feature type="transmembrane region" description="Helical" evidence="1">
    <location>
        <begin position="103"/>
        <end position="123"/>
    </location>
</feature>
<evidence type="ECO:0000313" key="5">
    <source>
        <dbReference type="EMBL" id="MBA6156877.1"/>
    </source>
</evidence>
<proteinExistence type="predicted"/>
<dbReference type="GO" id="GO:0016020">
    <property type="term" value="C:membrane"/>
    <property type="evidence" value="ECO:0007669"/>
    <property type="project" value="InterPro"/>
</dbReference>
<dbReference type="Pfam" id="PF06580">
    <property type="entry name" value="His_kinase"/>
    <property type="match status" value="1"/>
</dbReference>
<dbReference type="EMBL" id="JACGLS010000004">
    <property type="protein sequence ID" value="MBA6156877.1"/>
    <property type="molecule type" value="Genomic_DNA"/>
</dbReference>
<feature type="transmembrane region" description="Helical" evidence="1">
    <location>
        <begin position="193"/>
        <end position="214"/>
    </location>
</feature>
<evidence type="ECO:0000259" key="3">
    <source>
        <dbReference type="Pfam" id="PF06580"/>
    </source>
</evidence>
<dbReference type="RefSeq" id="WP_182125374.1">
    <property type="nucleotide sequence ID" value="NZ_JACGLS010000004.1"/>
</dbReference>
<feature type="transmembrane region" description="Helical" evidence="1">
    <location>
        <begin position="12"/>
        <end position="29"/>
    </location>
</feature>
<keyword evidence="1" id="KW-0812">Transmembrane</keyword>
<evidence type="ECO:0000256" key="1">
    <source>
        <dbReference type="SAM" id="Phobius"/>
    </source>
</evidence>
<keyword evidence="6" id="KW-1185">Reference proteome</keyword>
<keyword evidence="1" id="KW-0472">Membrane</keyword>
<dbReference type="Pfam" id="PF02518">
    <property type="entry name" value="HATPase_c"/>
    <property type="match status" value="1"/>
</dbReference>
<dbReference type="GO" id="GO:0000155">
    <property type="term" value="F:phosphorelay sensor kinase activity"/>
    <property type="evidence" value="ECO:0007669"/>
    <property type="project" value="InterPro"/>
</dbReference>
<dbReference type="Gene3D" id="3.30.565.10">
    <property type="entry name" value="Histidine kinase-like ATPase, C-terminal domain"/>
    <property type="match status" value="1"/>
</dbReference>
<evidence type="ECO:0000313" key="6">
    <source>
        <dbReference type="Proteomes" id="UP000563906"/>
    </source>
</evidence>
<dbReference type="SUPFAM" id="SSF55874">
    <property type="entry name" value="ATPase domain of HSP90 chaperone/DNA topoisomerase II/histidine kinase"/>
    <property type="match status" value="1"/>
</dbReference>
<dbReference type="InterPro" id="IPR010559">
    <property type="entry name" value="Sig_transdc_His_kin_internal"/>
</dbReference>
<protein>
    <submittedName>
        <fullName evidence="5">Histidine kinase</fullName>
    </submittedName>
</protein>
<feature type="transmembrane region" description="Helical" evidence="1">
    <location>
        <begin position="156"/>
        <end position="173"/>
    </location>
</feature>
<dbReference type="InterPro" id="IPR036890">
    <property type="entry name" value="HATPase_C_sf"/>
</dbReference>
<feature type="domain" description="Histidine kinase/HSP90-like ATPase" evidence="2">
    <location>
        <begin position="340"/>
        <end position="440"/>
    </location>
</feature>
<dbReference type="Pfam" id="PF07695">
    <property type="entry name" value="7TMR-DISM_7TM"/>
    <property type="match status" value="1"/>
</dbReference>
<dbReference type="InterPro" id="IPR050640">
    <property type="entry name" value="Bact_2-comp_sensor_kinase"/>
</dbReference>
<dbReference type="AlphaFoldDB" id="A0A839AQK8"/>
<organism evidence="5 6">
    <name type="scientific">Tenacibaculum pelagium</name>
    <dbReference type="NCBI Taxonomy" id="2759527"/>
    <lineage>
        <taxon>Bacteria</taxon>
        <taxon>Pseudomonadati</taxon>
        <taxon>Bacteroidota</taxon>
        <taxon>Flavobacteriia</taxon>
        <taxon>Flavobacteriales</taxon>
        <taxon>Flavobacteriaceae</taxon>
        <taxon>Tenacibaculum</taxon>
    </lineage>
</organism>
<feature type="domain" description="7TM-DISM receptor extracellular" evidence="4">
    <location>
        <begin position="14"/>
        <end position="211"/>
    </location>
</feature>
<sequence>MLQDITSPFYSWIRGGLLVLFVYHFIIYVQNRDVLHRYYSIYLFCLTVYLVRDAFTNETVQYYYQYISFSIQYIGYAYFIHFCRSLVDTKQNFPKLDKGAVNLSKGLLLLAFFLVVIQFLWGYEVQKLAVAWSVPFTSFCAFYIFFVVSKKKSKQVFYLLLGSILFLILANISSIKMVKGELYLIDFKVHRMFYYFIGAIIQSTIFAILIGNYFREIIKQKNKVEIYLLKQRNQISELKLTALKSQMNPHFLFNSLNSINNFVIQNKVDEASDYITKFSSLIRKVLRATNKNSISLKEELDVLSIYIKLEQMRLKNSFVFEKEIGNNINIQELKVVPLFLQPFVENAIWHGLSLKKGDNKLILSVQLEKKDIVVKVVDNGIGLNASQRKKDKQLLNKKSYGINLVKERLELMYGQEIKVDIEDVSDEKATGTQVFIRFPYNL</sequence>
<reference evidence="5 6" key="1">
    <citation type="submission" date="2020-07" db="EMBL/GenBank/DDBJ databases">
        <title>Bacterium isolated from marine sediment.</title>
        <authorList>
            <person name="Shang D."/>
            <person name="Du Z.-J."/>
        </authorList>
    </citation>
    <scope>NUCLEOTIDE SEQUENCE [LARGE SCALE GENOMIC DNA]</scope>
    <source>
        <strain evidence="5 6">S7007</strain>
    </source>
</reference>
<dbReference type="InterPro" id="IPR003594">
    <property type="entry name" value="HATPase_dom"/>
</dbReference>
<dbReference type="InterPro" id="IPR011623">
    <property type="entry name" value="7TMR_DISM_rcpt_extracell_dom1"/>
</dbReference>